<feature type="binding site" evidence="10">
    <location>
        <begin position="12"/>
        <end position="14"/>
    </location>
    <ligand>
        <name>UDP-N-acetyl-alpha-D-glucosamine</name>
        <dbReference type="ChEBI" id="CHEBI:57705"/>
    </ligand>
</feature>
<dbReference type="HAMAP" id="MF_00033">
    <property type="entry name" value="MurG"/>
    <property type="match status" value="1"/>
</dbReference>
<evidence type="ECO:0000256" key="4">
    <source>
        <dbReference type="ARBA" id="ARBA00022679"/>
    </source>
</evidence>
<evidence type="ECO:0000256" key="1">
    <source>
        <dbReference type="ARBA" id="ARBA00022475"/>
    </source>
</evidence>
<dbReference type="PANTHER" id="PTHR21015">
    <property type="entry name" value="UDP-N-ACETYLGLUCOSAMINE--N-ACETYLMURAMYL-(PENTAPEPTIDE) PYROPHOSPHORYL-UNDECAPRENOL N-ACETYLGLUCOSAMINE TRANSFERASE 1"/>
    <property type="match status" value="1"/>
</dbReference>
<comment type="catalytic activity">
    <reaction evidence="10">
        <text>di-trans,octa-cis-undecaprenyl diphospho-N-acetyl-alpha-D-muramoyl-L-alanyl-D-glutamyl-meso-2,6-diaminopimeloyl-D-alanyl-D-alanine + UDP-N-acetyl-alpha-D-glucosamine = di-trans,octa-cis-undecaprenyl diphospho-[N-acetyl-alpha-D-glucosaminyl-(1-&gt;4)]-N-acetyl-alpha-D-muramoyl-L-alanyl-D-glutamyl-meso-2,6-diaminopimeloyl-D-alanyl-D-alanine + UDP + H(+)</text>
        <dbReference type="Rhea" id="RHEA:31227"/>
        <dbReference type="ChEBI" id="CHEBI:15378"/>
        <dbReference type="ChEBI" id="CHEBI:57705"/>
        <dbReference type="ChEBI" id="CHEBI:58223"/>
        <dbReference type="ChEBI" id="CHEBI:61387"/>
        <dbReference type="ChEBI" id="CHEBI:61388"/>
        <dbReference type="EC" id="2.4.1.227"/>
    </reaction>
</comment>
<keyword evidence="6 10" id="KW-0573">Peptidoglycan synthesis</keyword>
<accession>A0A931HZR6</accession>
<feature type="domain" description="Glycosyltransferase family 28 N-terminal" evidence="11">
    <location>
        <begin position="5"/>
        <end position="141"/>
    </location>
</feature>
<feature type="binding site" evidence="10">
    <location>
        <position position="192"/>
    </location>
    <ligand>
        <name>UDP-N-acetyl-alpha-D-glucosamine</name>
        <dbReference type="ChEBI" id="CHEBI:57705"/>
    </ligand>
</feature>
<keyword evidence="2 10" id="KW-0132">Cell division</keyword>
<dbReference type="InterPro" id="IPR007235">
    <property type="entry name" value="Glyco_trans_28_C"/>
</dbReference>
<name>A0A931HZR6_9HYPH</name>
<gene>
    <name evidence="10 13" type="primary">murG</name>
    <name evidence="13" type="ORF">I5731_02545</name>
</gene>
<evidence type="ECO:0000313" key="13">
    <source>
        <dbReference type="EMBL" id="MBH0236690.1"/>
    </source>
</evidence>
<dbReference type="AlphaFoldDB" id="A0A931HZR6"/>
<dbReference type="NCBIfam" id="TIGR01133">
    <property type="entry name" value="murG"/>
    <property type="match status" value="1"/>
</dbReference>
<keyword evidence="1 10" id="KW-1003">Cell membrane</keyword>
<dbReference type="InterPro" id="IPR004276">
    <property type="entry name" value="GlycoTrans_28_N"/>
</dbReference>
<dbReference type="EMBL" id="JADZLT010000040">
    <property type="protein sequence ID" value="MBH0236690.1"/>
    <property type="molecule type" value="Genomic_DNA"/>
</dbReference>
<dbReference type="GO" id="GO:0005975">
    <property type="term" value="P:carbohydrate metabolic process"/>
    <property type="evidence" value="ECO:0007669"/>
    <property type="project" value="InterPro"/>
</dbReference>
<evidence type="ECO:0000256" key="10">
    <source>
        <dbReference type="HAMAP-Rule" id="MF_00033"/>
    </source>
</evidence>
<dbReference type="InterPro" id="IPR006009">
    <property type="entry name" value="GlcNAc_MurG"/>
</dbReference>
<protein>
    <recommendedName>
        <fullName evidence="10">UDP-N-acetylglucosamine--N-acetylmuramyl-(pentapeptide) pyrophosphoryl-undecaprenol N-acetylglucosamine transferase</fullName>
        <ecNumber evidence="10">2.4.1.227</ecNumber>
    </recommendedName>
    <alternativeName>
        <fullName evidence="10">Undecaprenyl-PP-MurNAc-pentapeptide-UDPGlcNAc GlcNAc transferase</fullName>
    </alternativeName>
</protein>
<dbReference type="GO" id="GO:0051301">
    <property type="term" value="P:cell division"/>
    <property type="evidence" value="ECO:0007669"/>
    <property type="project" value="UniProtKB-KW"/>
</dbReference>
<feature type="binding site" evidence="10">
    <location>
        <position position="123"/>
    </location>
    <ligand>
        <name>UDP-N-acetyl-alpha-D-glucosamine</name>
        <dbReference type="ChEBI" id="CHEBI:57705"/>
    </ligand>
</feature>
<keyword evidence="3 10" id="KW-0328">Glycosyltransferase</keyword>
<comment type="subcellular location">
    <subcellularLocation>
        <location evidence="10">Cell membrane</location>
        <topology evidence="10">Peripheral membrane protein</topology>
        <orientation evidence="10">Cytoplasmic side</orientation>
    </subcellularLocation>
</comment>
<dbReference type="SUPFAM" id="SSF53756">
    <property type="entry name" value="UDP-Glycosyltransferase/glycogen phosphorylase"/>
    <property type="match status" value="1"/>
</dbReference>
<proteinExistence type="inferred from homology"/>
<keyword evidence="4 10" id="KW-0808">Transferase</keyword>
<evidence type="ECO:0000256" key="5">
    <source>
        <dbReference type="ARBA" id="ARBA00022960"/>
    </source>
</evidence>
<keyword evidence="7 10" id="KW-0472">Membrane</keyword>
<evidence type="ECO:0000256" key="6">
    <source>
        <dbReference type="ARBA" id="ARBA00022984"/>
    </source>
</evidence>
<comment type="similarity">
    <text evidence="10">Belongs to the glycosyltransferase 28 family. MurG subfamily.</text>
</comment>
<keyword evidence="5 10" id="KW-0133">Cell shape</keyword>
<dbReference type="GO" id="GO:0005886">
    <property type="term" value="C:plasma membrane"/>
    <property type="evidence" value="ECO:0007669"/>
    <property type="project" value="UniProtKB-SubCell"/>
</dbReference>
<evidence type="ECO:0000259" key="11">
    <source>
        <dbReference type="Pfam" id="PF03033"/>
    </source>
</evidence>
<comment type="caution">
    <text evidence="13">The sequence shown here is derived from an EMBL/GenBank/DDBJ whole genome shotgun (WGS) entry which is preliminary data.</text>
</comment>
<dbReference type="Pfam" id="PF03033">
    <property type="entry name" value="Glyco_transf_28"/>
    <property type="match status" value="1"/>
</dbReference>
<dbReference type="GO" id="GO:0071555">
    <property type="term" value="P:cell wall organization"/>
    <property type="evidence" value="ECO:0007669"/>
    <property type="project" value="UniProtKB-KW"/>
</dbReference>
<evidence type="ECO:0000256" key="2">
    <source>
        <dbReference type="ARBA" id="ARBA00022618"/>
    </source>
</evidence>
<evidence type="ECO:0000256" key="3">
    <source>
        <dbReference type="ARBA" id="ARBA00022676"/>
    </source>
</evidence>
<comment type="function">
    <text evidence="10">Cell wall formation. Catalyzes the transfer of a GlcNAc subunit on undecaprenyl-pyrophosphoryl-MurNAc-pentapeptide (lipid intermediate I) to form undecaprenyl-pyrophosphoryl-MurNAc-(pentapeptide)GlcNAc (lipid intermediate II).</text>
</comment>
<evidence type="ECO:0000313" key="14">
    <source>
        <dbReference type="Proteomes" id="UP000631694"/>
    </source>
</evidence>
<dbReference type="Gene3D" id="3.40.50.2000">
    <property type="entry name" value="Glycogen Phosphorylase B"/>
    <property type="match status" value="2"/>
</dbReference>
<keyword evidence="14" id="KW-1185">Reference proteome</keyword>
<feature type="binding site" evidence="10">
    <location>
        <position position="165"/>
    </location>
    <ligand>
        <name>UDP-N-acetyl-alpha-D-glucosamine</name>
        <dbReference type="ChEBI" id="CHEBI:57705"/>
    </ligand>
</feature>
<dbReference type="GO" id="GO:0009252">
    <property type="term" value="P:peptidoglycan biosynthetic process"/>
    <property type="evidence" value="ECO:0007669"/>
    <property type="project" value="UniProtKB-UniRule"/>
</dbReference>
<dbReference type="Proteomes" id="UP000631694">
    <property type="component" value="Unassembled WGS sequence"/>
</dbReference>
<dbReference type="GO" id="GO:0050511">
    <property type="term" value="F:undecaprenyldiphospho-muramoylpentapeptide beta-N-acetylglucosaminyltransferase activity"/>
    <property type="evidence" value="ECO:0007669"/>
    <property type="project" value="UniProtKB-UniRule"/>
</dbReference>
<comment type="caution">
    <text evidence="10">Lacks conserved residue(s) required for the propagation of feature annotation.</text>
</comment>
<evidence type="ECO:0000259" key="12">
    <source>
        <dbReference type="Pfam" id="PF04101"/>
    </source>
</evidence>
<evidence type="ECO:0000256" key="7">
    <source>
        <dbReference type="ARBA" id="ARBA00023136"/>
    </source>
</evidence>
<dbReference type="Pfam" id="PF04101">
    <property type="entry name" value="Glyco_tran_28_C"/>
    <property type="match status" value="1"/>
</dbReference>
<keyword evidence="8 10" id="KW-0131">Cell cycle</keyword>
<dbReference type="RefSeq" id="WP_197309792.1">
    <property type="nucleotide sequence ID" value="NZ_JADZLT010000040.1"/>
</dbReference>
<feature type="domain" description="Glycosyl transferase family 28 C-terminal" evidence="12">
    <location>
        <begin position="186"/>
        <end position="351"/>
    </location>
</feature>
<evidence type="ECO:0000256" key="9">
    <source>
        <dbReference type="ARBA" id="ARBA00023316"/>
    </source>
</evidence>
<dbReference type="GO" id="GO:0008360">
    <property type="term" value="P:regulation of cell shape"/>
    <property type="evidence" value="ECO:0007669"/>
    <property type="project" value="UniProtKB-KW"/>
</dbReference>
<evidence type="ECO:0000256" key="8">
    <source>
        <dbReference type="ARBA" id="ARBA00023306"/>
    </source>
</evidence>
<reference evidence="13" key="1">
    <citation type="submission" date="2020-12" db="EMBL/GenBank/DDBJ databases">
        <title>Methylobrevis albus sp. nov., isolated from fresh water lack sediment.</title>
        <authorList>
            <person name="Zou Q."/>
        </authorList>
    </citation>
    <scope>NUCLEOTIDE SEQUENCE</scope>
    <source>
        <strain evidence="13">L22</strain>
    </source>
</reference>
<dbReference type="PANTHER" id="PTHR21015:SF22">
    <property type="entry name" value="GLYCOSYLTRANSFERASE"/>
    <property type="match status" value="1"/>
</dbReference>
<dbReference type="CDD" id="cd03785">
    <property type="entry name" value="GT28_MurG"/>
    <property type="match status" value="1"/>
</dbReference>
<comment type="pathway">
    <text evidence="10">Cell wall biogenesis; peptidoglycan biosynthesis.</text>
</comment>
<feature type="binding site" evidence="10">
    <location>
        <position position="293"/>
    </location>
    <ligand>
        <name>UDP-N-acetyl-alpha-D-glucosamine</name>
        <dbReference type="ChEBI" id="CHEBI:57705"/>
    </ligand>
</feature>
<keyword evidence="9 10" id="KW-0961">Cell wall biogenesis/degradation</keyword>
<organism evidence="13 14">
    <name type="scientific">Methylobrevis albus</name>
    <dbReference type="NCBI Taxonomy" id="2793297"/>
    <lineage>
        <taxon>Bacteria</taxon>
        <taxon>Pseudomonadati</taxon>
        <taxon>Pseudomonadota</taxon>
        <taxon>Alphaproteobacteria</taxon>
        <taxon>Hyphomicrobiales</taxon>
        <taxon>Pleomorphomonadaceae</taxon>
        <taxon>Methylobrevis</taxon>
    </lineage>
</organism>
<dbReference type="EC" id="2.4.1.227" evidence="10"/>
<sequence>MGATFLLAAGGTGGHLFPAEALAGELSRRGHVVELATDHRVADYGGDFPARAVHIVPSATFGDRSPLGMLKSAVKLTRGYFAARALVKRLKPNAVIGFGGYPTVPPLSAALSLRVPTMVHEANAVMGRANRFLAGKVTAVATGFSETGLMGTAGPKAVHTGNPVRQRVLDARTPYQAPVPGGVFRLVVFGGSQGARVFSDLVPPAVALMAPDLRRRLEVVQQARPEDAERVAAAYAALGVTPSIAAFFGDLPARLAAAHLVVCRSGASTVAELGVLGRPSILVPLPHALDNDQKTNGQRLEAAGGALLAEQAGLTPERLAALLTDLMQAPDRLALMADAAAATGRADAVTRLANLAERVAAGSHSVISRTTTP</sequence>